<keyword evidence="4 6" id="KW-1133">Transmembrane helix</keyword>
<evidence type="ECO:0000256" key="3">
    <source>
        <dbReference type="ARBA" id="ARBA00022692"/>
    </source>
</evidence>
<keyword evidence="9" id="KW-1185">Reference proteome</keyword>
<feature type="transmembrane region" description="Helical" evidence="6">
    <location>
        <begin position="22"/>
        <end position="41"/>
    </location>
</feature>
<evidence type="ECO:0000256" key="4">
    <source>
        <dbReference type="ARBA" id="ARBA00022989"/>
    </source>
</evidence>
<comment type="caution">
    <text evidence="8">The sequence shown here is derived from an EMBL/GenBank/DDBJ whole genome shotgun (WGS) entry which is preliminary data.</text>
</comment>
<dbReference type="InterPro" id="IPR035906">
    <property type="entry name" value="MetI-like_sf"/>
</dbReference>
<dbReference type="Gene3D" id="1.10.3720.10">
    <property type="entry name" value="MetI-like"/>
    <property type="match status" value="1"/>
</dbReference>
<evidence type="ECO:0000313" key="8">
    <source>
        <dbReference type="EMBL" id="MET4538569.1"/>
    </source>
</evidence>
<dbReference type="Proteomes" id="UP001549307">
    <property type="component" value="Unassembled WGS sequence"/>
</dbReference>
<keyword evidence="5 6" id="KW-0472">Membrane</keyword>
<evidence type="ECO:0000256" key="6">
    <source>
        <dbReference type="RuleBase" id="RU363032"/>
    </source>
</evidence>
<reference evidence="8 9" key="1">
    <citation type="submission" date="2024-06" db="EMBL/GenBank/DDBJ databases">
        <title>Sorghum-associated microbial communities from plants grown in Nebraska, USA.</title>
        <authorList>
            <person name="Schachtman D."/>
        </authorList>
    </citation>
    <scope>NUCLEOTIDE SEQUENCE [LARGE SCALE GENOMIC DNA]</scope>
    <source>
        <strain evidence="8 9">3552</strain>
    </source>
</reference>
<dbReference type="RefSeq" id="WP_354226093.1">
    <property type="nucleotide sequence ID" value="NZ_JBEPSN010000001.1"/>
</dbReference>
<feature type="transmembrane region" description="Helical" evidence="6">
    <location>
        <begin position="48"/>
        <end position="72"/>
    </location>
</feature>
<dbReference type="EMBL" id="JBEPSN010000001">
    <property type="protein sequence ID" value="MET4538569.1"/>
    <property type="molecule type" value="Genomic_DNA"/>
</dbReference>
<sequence>MFDMNWVTRNADDIMALLMDHLTLSFIPILLGLVLAIPIGVACVRWAWIYPLALVMSTAFFAVPSIALFVFMLPYTGLSQLTAIIPLSLYTVSLLLRNVVDGIRSTDDSVRQAAAAMGYGGLHRLVSVELPIAAPVILGGLRIATVANIGMVAVVSVMGLSSLGDLFVDGTQRFFLTPILVGIALTTTLAVAADLILVAIQRRLTPWSQAGRTR</sequence>
<evidence type="ECO:0000256" key="5">
    <source>
        <dbReference type="ARBA" id="ARBA00023136"/>
    </source>
</evidence>
<gene>
    <name evidence="8" type="ORF">ABIE37_000324</name>
</gene>
<dbReference type="PROSITE" id="PS50928">
    <property type="entry name" value="ABC_TM1"/>
    <property type="match status" value="1"/>
</dbReference>
<dbReference type="CDD" id="cd06261">
    <property type="entry name" value="TM_PBP2"/>
    <property type="match status" value="1"/>
</dbReference>
<dbReference type="PANTHER" id="PTHR30177">
    <property type="entry name" value="GLYCINE BETAINE/L-PROLINE TRANSPORT SYSTEM PERMEASE PROTEIN PROW"/>
    <property type="match status" value="1"/>
</dbReference>
<evidence type="ECO:0000313" key="9">
    <source>
        <dbReference type="Proteomes" id="UP001549307"/>
    </source>
</evidence>
<feature type="domain" description="ABC transmembrane type-1" evidence="7">
    <location>
        <begin position="18"/>
        <end position="198"/>
    </location>
</feature>
<dbReference type="InterPro" id="IPR000515">
    <property type="entry name" value="MetI-like"/>
</dbReference>
<comment type="similarity">
    <text evidence="6">Belongs to the binding-protein-dependent transport system permease family.</text>
</comment>
<protein>
    <submittedName>
        <fullName evidence="8">Osmoprotectant transport system permease protein</fullName>
    </submittedName>
</protein>
<keyword evidence="2 6" id="KW-0813">Transport</keyword>
<dbReference type="GeneID" id="92751300"/>
<dbReference type="Pfam" id="PF00528">
    <property type="entry name" value="BPD_transp_1"/>
    <property type="match status" value="1"/>
</dbReference>
<organism evidence="8 9">
    <name type="scientific">Arthrobacter bambusae</name>
    <dbReference type="NCBI Taxonomy" id="1338426"/>
    <lineage>
        <taxon>Bacteria</taxon>
        <taxon>Bacillati</taxon>
        <taxon>Actinomycetota</taxon>
        <taxon>Actinomycetes</taxon>
        <taxon>Micrococcales</taxon>
        <taxon>Micrococcaceae</taxon>
        <taxon>Arthrobacter</taxon>
    </lineage>
</organism>
<dbReference type="SUPFAM" id="SSF161098">
    <property type="entry name" value="MetI-like"/>
    <property type="match status" value="1"/>
</dbReference>
<evidence type="ECO:0000256" key="2">
    <source>
        <dbReference type="ARBA" id="ARBA00022448"/>
    </source>
</evidence>
<evidence type="ECO:0000259" key="7">
    <source>
        <dbReference type="PROSITE" id="PS50928"/>
    </source>
</evidence>
<keyword evidence="3 6" id="KW-0812">Transmembrane</keyword>
<proteinExistence type="inferred from homology"/>
<feature type="transmembrane region" description="Helical" evidence="6">
    <location>
        <begin position="78"/>
        <end position="96"/>
    </location>
</feature>
<accession>A0ABV2P1D0</accession>
<comment type="subcellular location">
    <subcellularLocation>
        <location evidence="6">Cell membrane</location>
        <topology evidence="6">Multi-pass membrane protein</topology>
    </subcellularLocation>
    <subcellularLocation>
        <location evidence="1">Membrane</location>
        <topology evidence="1">Multi-pass membrane protein</topology>
    </subcellularLocation>
</comment>
<feature type="transmembrane region" description="Helical" evidence="6">
    <location>
        <begin position="175"/>
        <end position="200"/>
    </location>
</feature>
<evidence type="ECO:0000256" key="1">
    <source>
        <dbReference type="ARBA" id="ARBA00004141"/>
    </source>
</evidence>
<dbReference type="PANTHER" id="PTHR30177:SF4">
    <property type="entry name" value="OSMOPROTECTANT IMPORT PERMEASE PROTEIN OSMW"/>
    <property type="match status" value="1"/>
</dbReference>
<dbReference type="InterPro" id="IPR051204">
    <property type="entry name" value="ABC_transp_perm/SBD"/>
</dbReference>
<name>A0ABV2P1D0_9MICC</name>